<name>A0A6A6VXF7_9PEZI</name>
<sequence>MSVPLHSAPPASPFALAVAAALLHNRHIIILRFPLTPRPNYPQLTKLPSGAIRGQDGCDRRASLPKNKWENPASPRDRRATSKENISIPTSSPLAQQETILGKLPASPRASR</sequence>
<feature type="region of interest" description="Disordered" evidence="1">
    <location>
        <begin position="46"/>
        <end position="112"/>
    </location>
</feature>
<proteinExistence type="predicted"/>
<dbReference type="AlphaFoldDB" id="A0A6A6VXF7"/>
<dbReference type="Proteomes" id="UP000799437">
    <property type="component" value="Unassembled WGS sequence"/>
</dbReference>
<dbReference type="RefSeq" id="XP_033596835.1">
    <property type="nucleotide sequence ID" value="XM_033744660.1"/>
</dbReference>
<evidence type="ECO:0000256" key="1">
    <source>
        <dbReference type="SAM" id="MobiDB-lite"/>
    </source>
</evidence>
<gene>
    <name evidence="2" type="ORF">EJ05DRAFT_479374</name>
</gene>
<accession>A0A6A6VXF7</accession>
<reference evidence="2" key="1">
    <citation type="journal article" date="2020" name="Stud. Mycol.">
        <title>101 Dothideomycetes genomes: a test case for predicting lifestyles and emergence of pathogens.</title>
        <authorList>
            <person name="Haridas S."/>
            <person name="Albert R."/>
            <person name="Binder M."/>
            <person name="Bloem J."/>
            <person name="Labutti K."/>
            <person name="Salamov A."/>
            <person name="Andreopoulos B."/>
            <person name="Baker S."/>
            <person name="Barry K."/>
            <person name="Bills G."/>
            <person name="Bluhm B."/>
            <person name="Cannon C."/>
            <person name="Castanera R."/>
            <person name="Culley D."/>
            <person name="Daum C."/>
            <person name="Ezra D."/>
            <person name="Gonzalez J."/>
            <person name="Henrissat B."/>
            <person name="Kuo A."/>
            <person name="Liang C."/>
            <person name="Lipzen A."/>
            <person name="Lutzoni F."/>
            <person name="Magnuson J."/>
            <person name="Mondo S."/>
            <person name="Nolan M."/>
            <person name="Ohm R."/>
            <person name="Pangilinan J."/>
            <person name="Park H.-J."/>
            <person name="Ramirez L."/>
            <person name="Alfaro M."/>
            <person name="Sun H."/>
            <person name="Tritt A."/>
            <person name="Yoshinaga Y."/>
            <person name="Zwiers L.-H."/>
            <person name="Turgeon B."/>
            <person name="Goodwin S."/>
            <person name="Spatafora J."/>
            <person name="Crous P."/>
            <person name="Grigoriev I."/>
        </authorList>
    </citation>
    <scope>NUCLEOTIDE SEQUENCE</scope>
    <source>
        <strain evidence="2">CBS 121739</strain>
    </source>
</reference>
<dbReference type="EMBL" id="ML996580">
    <property type="protein sequence ID" value="KAF2754384.1"/>
    <property type="molecule type" value="Genomic_DNA"/>
</dbReference>
<feature type="compositionally biased region" description="Polar residues" evidence="1">
    <location>
        <begin position="83"/>
        <end position="99"/>
    </location>
</feature>
<dbReference type="GeneID" id="54485714"/>
<protein>
    <submittedName>
        <fullName evidence="2">Uncharacterized protein</fullName>
    </submittedName>
</protein>
<evidence type="ECO:0000313" key="3">
    <source>
        <dbReference type="Proteomes" id="UP000799437"/>
    </source>
</evidence>
<evidence type="ECO:0000313" key="2">
    <source>
        <dbReference type="EMBL" id="KAF2754384.1"/>
    </source>
</evidence>
<keyword evidence="3" id="KW-1185">Reference proteome</keyword>
<organism evidence="2 3">
    <name type="scientific">Pseudovirgaria hyperparasitica</name>
    <dbReference type="NCBI Taxonomy" id="470096"/>
    <lineage>
        <taxon>Eukaryota</taxon>
        <taxon>Fungi</taxon>
        <taxon>Dikarya</taxon>
        <taxon>Ascomycota</taxon>
        <taxon>Pezizomycotina</taxon>
        <taxon>Dothideomycetes</taxon>
        <taxon>Dothideomycetes incertae sedis</taxon>
        <taxon>Acrospermales</taxon>
        <taxon>Acrospermaceae</taxon>
        <taxon>Pseudovirgaria</taxon>
    </lineage>
</organism>